<keyword evidence="7 10" id="KW-0067">ATP-binding</keyword>
<keyword evidence="14" id="KW-1185">Reference proteome</keyword>
<evidence type="ECO:0000256" key="3">
    <source>
        <dbReference type="ARBA" id="ARBA00017473"/>
    </source>
</evidence>
<dbReference type="EMBL" id="JAYXHS010000001">
    <property type="protein sequence ID" value="MEC5385844.1"/>
    <property type="molecule type" value="Genomic_DNA"/>
</dbReference>
<dbReference type="Proteomes" id="UP001331561">
    <property type="component" value="Unassembled WGS sequence"/>
</dbReference>
<comment type="pathway">
    <text evidence="10">Isoprenoid biosynthesis; isopentenyl diphosphate biosynthesis via DXP pathway; isopentenyl diphosphate from 1-deoxy-D-xylulose 5-phosphate: step 3/6.</text>
</comment>
<keyword evidence="6 10" id="KW-0418">Kinase</keyword>
<organism evidence="13 14">
    <name type="scientific">Uliginosibacterium silvisoli</name>
    <dbReference type="NCBI Taxonomy" id="3114758"/>
    <lineage>
        <taxon>Bacteria</taxon>
        <taxon>Pseudomonadati</taxon>
        <taxon>Pseudomonadota</taxon>
        <taxon>Betaproteobacteria</taxon>
        <taxon>Rhodocyclales</taxon>
        <taxon>Zoogloeaceae</taxon>
        <taxon>Uliginosibacterium</taxon>
    </lineage>
</organism>
<dbReference type="InterPro" id="IPR004424">
    <property type="entry name" value="IspE"/>
</dbReference>
<feature type="binding site" evidence="10">
    <location>
        <begin position="102"/>
        <end position="112"/>
    </location>
    <ligand>
        <name>ATP</name>
        <dbReference type="ChEBI" id="CHEBI:30616"/>
    </ligand>
</feature>
<keyword evidence="8 10" id="KW-0414">Isoprene biosynthesis</keyword>
<evidence type="ECO:0000256" key="4">
    <source>
        <dbReference type="ARBA" id="ARBA00022679"/>
    </source>
</evidence>
<comment type="function">
    <text evidence="10">Catalyzes the phosphorylation of the position 2 hydroxy group of 4-diphosphocytidyl-2C-methyl-D-erythritol.</text>
</comment>
<dbReference type="InterPro" id="IPR006204">
    <property type="entry name" value="GHMP_kinase_N_dom"/>
</dbReference>
<evidence type="ECO:0000256" key="2">
    <source>
        <dbReference type="ARBA" id="ARBA00012052"/>
    </source>
</evidence>
<feature type="domain" description="GHMP kinase N-terminal" evidence="11">
    <location>
        <begin position="75"/>
        <end position="152"/>
    </location>
</feature>
<evidence type="ECO:0000256" key="10">
    <source>
        <dbReference type="HAMAP-Rule" id="MF_00061"/>
    </source>
</evidence>
<dbReference type="SUPFAM" id="SSF55060">
    <property type="entry name" value="GHMP Kinase, C-terminal domain"/>
    <property type="match status" value="1"/>
</dbReference>
<evidence type="ECO:0000256" key="8">
    <source>
        <dbReference type="ARBA" id="ARBA00023229"/>
    </source>
</evidence>
<evidence type="ECO:0000259" key="11">
    <source>
        <dbReference type="Pfam" id="PF00288"/>
    </source>
</evidence>
<dbReference type="Pfam" id="PF00288">
    <property type="entry name" value="GHMP_kinases_N"/>
    <property type="match status" value="1"/>
</dbReference>
<dbReference type="InterPro" id="IPR020568">
    <property type="entry name" value="Ribosomal_Su5_D2-typ_SF"/>
</dbReference>
<dbReference type="SUPFAM" id="SSF54211">
    <property type="entry name" value="Ribosomal protein S5 domain 2-like"/>
    <property type="match status" value="1"/>
</dbReference>
<accession>A0ABU6K2N7</accession>
<evidence type="ECO:0000256" key="5">
    <source>
        <dbReference type="ARBA" id="ARBA00022741"/>
    </source>
</evidence>
<dbReference type="InterPro" id="IPR014721">
    <property type="entry name" value="Ribsml_uS5_D2-typ_fold_subgr"/>
</dbReference>
<evidence type="ECO:0000313" key="14">
    <source>
        <dbReference type="Proteomes" id="UP001331561"/>
    </source>
</evidence>
<protein>
    <recommendedName>
        <fullName evidence="3 10">4-diphosphocytidyl-2-C-methyl-D-erythritol kinase</fullName>
        <shortName evidence="10">CMK</shortName>
        <ecNumber evidence="2 10">2.7.1.148</ecNumber>
    </recommendedName>
    <alternativeName>
        <fullName evidence="9 10">4-(cytidine-5'-diphospho)-2-C-methyl-D-erythritol kinase</fullName>
    </alternativeName>
</protein>
<dbReference type="PANTHER" id="PTHR43527:SF2">
    <property type="entry name" value="4-DIPHOSPHOCYTIDYL-2-C-METHYL-D-ERYTHRITOL KINASE, CHLOROPLASTIC"/>
    <property type="match status" value="1"/>
</dbReference>
<comment type="catalytic activity">
    <reaction evidence="10">
        <text>4-CDP-2-C-methyl-D-erythritol + ATP = 4-CDP-2-C-methyl-D-erythritol 2-phosphate + ADP + H(+)</text>
        <dbReference type="Rhea" id="RHEA:18437"/>
        <dbReference type="ChEBI" id="CHEBI:15378"/>
        <dbReference type="ChEBI" id="CHEBI:30616"/>
        <dbReference type="ChEBI" id="CHEBI:57823"/>
        <dbReference type="ChEBI" id="CHEBI:57919"/>
        <dbReference type="ChEBI" id="CHEBI:456216"/>
        <dbReference type="EC" id="2.7.1.148"/>
    </reaction>
</comment>
<dbReference type="InterPro" id="IPR013750">
    <property type="entry name" value="GHMP_kinase_C_dom"/>
</dbReference>
<feature type="domain" description="GHMP kinase C-terminal" evidence="12">
    <location>
        <begin position="218"/>
        <end position="285"/>
    </location>
</feature>
<dbReference type="HAMAP" id="MF_00061">
    <property type="entry name" value="IspE"/>
    <property type="match status" value="1"/>
</dbReference>
<dbReference type="PANTHER" id="PTHR43527">
    <property type="entry name" value="4-DIPHOSPHOCYTIDYL-2-C-METHYL-D-ERYTHRITOL KINASE, CHLOROPLASTIC"/>
    <property type="match status" value="1"/>
</dbReference>
<keyword evidence="5 10" id="KW-0547">Nucleotide-binding</keyword>
<proteinExistence type="inferred from homology"/>
<dbReference type="GO" id="GO:0050515">
    <property type="term" value="F:4-(cytidine 5'-diphospho)-2-C-methyl-D-erythritol kinase activity"/>
    <property type="evidence" value="ECO:0007669"/>
    <property type="project" value="UniProtKB-EC"/>
</dbReference>
<evidence type="ECO:0000313" key="13">
    <source>
        <dbReference type="EMBL" id="MEC5385844.1"/>
    </source>
</evidence>
<feature type="active site" evidence="10">
    <location>
        <position position="19"/>
    </location>
</feature>
<feature type="active site" evidence="10">
    <location>
        <position position="144"/>
    </location>
</feature>
<evidence type="ECO:0000256" key="9">
    <source>
        <dbReference type="ARBA" id="ARBA00032554"/>
    </source>
</evidence>
<reference evidence="13 14" key="1">
    <citation type="submission" date="2024-01" db="EMBL/GenBank/DDBJ databases">
        <title>Uliginosibacterium soil sp. nov.</title>
        <authorList>
            <person name="Lv Y."/>
        </authorList>
    </citation>
    <scope>NUCLEOTIDE SEQUENCE [LARGE SCALE GENOMIC DNA]</scope>
    <source>
        <strain evidence="13 14">H3</strain>
    </source>
</reference>
<comment type="caution">
    <text evidence="13">The sequence shown here is derived from an EMBL/GenBank/DDBJ whole genome shotgun (WGS) entry which is preliminary data.</text>
</comment>
<gene>
    <name evidence="10 13" type="primary">ispE</name>
    <name evidence="13" type="ORF">VVD49_08915</name>
</gene>
<evidence type="ECO:0000256" key="6">
    <source>
        <dbReference type="ARBA" id="ARBA00022777"/>
    </source>
</evidence>
<dbReference type="NCBIfam" id="NF011202">
    <property type="entry name" value="PRK14608.1"/>
    <property type="match status" value="1"/>
</dbReference>
<dbReference type="Gene3D" id="3.30.70.890">
    <property type="entry name" value="GHMP kinase, C-terminal domain"/>
    <property type="match status" value="1"/>
</dbReference>
<evidence type="ECO:0000256" key="7">
    <source>
        <dbReference type="ARBA" id="ARBA00022840"/>
    </source>
</evidence>
<dbReference type="Gene3D" id="3.30.230.10">
    <property type="match status" value="1"/>
</dbReference>
<dbReference type="EC" id="2.7.1.148" evidence="2 10"/>
<sequence length="307" mass="33064">MGALGADAAGFIACPAPAKINLFLHVTGRRSDGYHTLQTAFLMLDHGDVLHFRVRADGAIHRVNDVPGVPPEQDLVIRAALLLKEKTGCSRGADIRVDKRLPMGGGLGGGSSDAATTLLALNKLWQLEVPRQTLQDWAVSLGADVPFFVFGRTALAEGIGETLVPLHVPTSWYVVVEPPVAVPTPEIFRDKGLTRDTEAVIISASPVGGELQADVQEWFQRHTRNDLQPVACRLYPEVQKALDALVPFGFSGAGPRMSGSGACVFLPCSSRAQAEKVVEELKTEWRVWCAPSIELHPLHAWASDQAA</sequence>
<evidence type="ECO:0000256" key="1">
    <source>
        <dbReference type="ARBA" id="ARBA00009684"/>
    </source>
</evidence>
<dbReference type="NCBIfam" id="TIGR00154">
    <property type="entry name" value="ispE"/>
    <property type="match status" value="1"/>
</dbReference>
<name>A0ABU6K2N7_9RHOO</name>
<dbReference type="Pfam" id="PF08544">
    <property type="entry name" value="GHMP_kinases_C"/>
    <property type="match status" value="1"/>
</dbReference>
<evidence type="ECO:0000259" key="12">
    <source>
        <dbReference type="Pfam" id="PF08544"/>
    </source>
</evidence>
<dbReference type="PIRSF" id="PIRSF010376">
    <property type="entry name" value="IspE"/>
    <property type="match status" value="1"/>
</dbReference>
<dbReference type="RefSeq" id="WP_327598959.1">
    <property type="nucleotide sequence ID" value="NZ_JAYXHS010000001.1"/>
</dbReference>
<keyword evidence="4 10" id="KW-0808">Transferase</keyword>
<dbReference type="InterPro" id="IPR036554">
    <property type="entry name" value="GHMP_kinase_C_sf"/>
</dbReference>
<comment type="similarity">
    <text evidence="1 10">Belongs to the GHMP kinase family. IspE subfamily.</text>
</comment>